<proteinExistence type="predicted"/>
<feature type="transmembrane region" description="Helical" evidence="1">
    <location>
        <begin position="34"/>
        <end position="53"/>
    </location>
</feature>
<dbReference type="InterPro" id="IPR011990">
    <property type="entry name" value="TPR-like_helical_dom_sf"/>
</dbReference>
<dbReference type="Gene3D" id="1.25.40.10">
    <property type="entry name" value="Tetratricopeptide repeat domain"/>
    <property type="match status" value="1"/>
</dbReference>
<protein>
    <submittedName>
        <fullName evidence="2">Uncharacterized protein</fullName>
    </submittedName>
</protein>
<organism evidence="2 3">
    <name type="scientific">Sporomusa malonica</name>
    <dbReference type="NCBI Taxonomy" id="112901"/>
    <lineage>
        <taxon>Bacteria</taxon>
        <taxon>Bacillati</taxon>
        <taxon>Bacillota</taxon>
        <taxon>Negativicutes</taxon>
        <taxon>Selenomonadales</taxon>
        <taxon>Sporomusaceae</taxon>
        <taxon>Sporomusa</taxon>
    </lineage>
</organism>
<dbReference type="STRING" id="112901.SAMN04488500_1069"/>
<dbReference type="OrthoDB" id="1674926at2"/>
<dbReference type="AlphaFoldDB" id="A0A1W2AQE3"/>
<feature type="transmembrane region" description="Helical" evidence="1">
    <location>
        <begin position="6"/>
        <end position="22"/>
    </location>
</feature>
<keyword evidence="3" id="KW-1185">Reference proteome</keyword>
<dbReference type="EMBL" id="FWXI01000006">
    <property type="protein sequence ID" value="SMC62428.1"/>
    <property type="molecule type" value="Genomic_DNA"/>
</dbReference>
<accession>A0A1W2AQE3</accession>
<dbReference type="SUPFAM" id="SSF48452">
    <property type="entry name" value="TPR-like"/>
    <property type="match status" value="1"/>
</dbReference>
<evidence type="ECO:0000313" key="3">
    <source>
        <dbReference type="Proteomes" id="UP000192738"/>
    </source>
</evidence>
<keyword evidence="1" id="KW-0812">Transmembrane</keyword>
<sequence length="532" mass="59320">MEYVIASLVAILAATLIVYKLANSIFGLSLRLRPLLLCAACAMFISLVLPKIVVGFAGLPGTIAVLAVFAIIFAYFVAKYEDEPSPTEVGENESACCLLVAQSQPDTIVQVGITSEVPNEIRNSNNDEKEISHITESENEYESALYEPSTSKVDDYYSVQTDIVVGNAHDYNSEGTTNISIIEETEELSINEQTTQITNNLPKEIHDDPVYLNLFELDNLVLVTDASTSGVAENCSTQAEVLLENTHDQNSEGITNISVTEELERLPINEQTAESTNNLPEEIGEIGLSSDLSELDNLGSVTNIVNVLEEPTFVEEREIPIEVVEELEIVDSTLRQNTKFEELLAEEIEVVQDSLNDTTVQEELMQKRPDTTFATSGVTVQEDENSIMPYNETAVEKILPESDQLDDLIDFAFSSKERHDYEAALTAFKQALTLYPYSEAAPFLVVEVGNLLKNKGAYDEAIEVFSDGRNLCQTREDEMMEQEFISTIAYLRIIKNVLLQHRLGCVRFLEIPQHIVKEIDDEFKEWRSVGNN</sequence>
<name>A0A1W2AQE3_9FIRM</name>
<dbReference type="Proteomes" id="UP000192738">
    <property type="component" value="Unassembled WGS sequence"/>
</dbReference>
<evidence type="ECO:0000313" key="2">
    <source>
        <dbReference type="EMBL" id="SMC62428.1"/>
    </source>
</evidence>
<gene>
    <name evidence="2" type="ORF">SAMN04488500_1069</name>
</gene>
<keyword evidence="1" id="KW-1133">Transmembrane helix</keyword>
<reference evidence="2 3" key="1">
    <citation type="submission" date="2017-04" db="EMBL/GenBank/DDBJ databases">
        <authorList>
            <person name="Afonso C.L."/>
            <person name="Miller P.J."/>
            <person name="Scott M.A."/>
            <person name="Spackman E."/>
            <person name="Goraichik I."/>
            <person name="Dimitrov K.M."/>
            <person name="Suarez D.L."/>
            <person name="Swayne D.E."/>
        </authorList>
    </citation>
    <scope>NUCLEOTIDE SEQUENCE [LARGE SCALE GENOMIC DNA]</scope>
    <source>
        <strain evidence="2 3">DSM 5090</strain>
    </source>
</reference>
<evidence type="ECO:0000256" key="1">
    <source>
        <dbReference type="SAM" id="Phobius"/>
    </source>
</evidence>
<feature type="transmembrane region" description="Helical" evidence="1">
    <location>
        <begin position="59"/>
        <end position="78"/>
    </location>
</feature>
<keyword evidence="1" id="KW-0472">Membrane</keyword>
<dbReference type="RefSeq" id="WP_084575235.1">
    <property type="nucleotide sequence ID" value="NZ_CP155572.1"/>
</dbReference>